<dbReference type="Proteomes" id="UP000015106">
    <property type="component" value="Chromosome 4"/>
</dbReference>
<dbReference type="Gramene" id="TuG1812G0400001141.01.T01">
    <property type="protein sequence ID" value="TuG1812G0400001141.01.T01.cds420391"/>
    <property type="gene ID" value="TuG1812G0400001141.01"/>
</dbReference>
<evidence type="ECO:0000313" key="1">
    <source>
        <dbReference type="EnsemblPlants" id="TuG1812G0400001141.01.T01.cds420391"/>
    </source>
</evidence>
<name>A0A8R7U556_TRIUA</name>
<sequence length="60" mass="6873">MRAAERETSSMSLPSRTISSLTFADYSFARCSSNTSDNHSNSTNNDLRDISYHHYRIKKL</sequence>
<protein>
    <submittedName>
        <fullName evidence="1">Uncharacterized protein</fullName>
    </submittedName>
</protein>
<reference evidence="2" key="1">
    <citation type="journal article" date="2013" name="Nature">
        <title>Draft genome of the wheat A-genome progenitor Triticum urartu.</title>
        <authorList>
            <person name="Ling H.Q."/>
            <person name="Zhao S."/>
            <person name="Liu D."/>
            <person name="Wang J."/>
            <person name="Sun H."/>
            <person name="Zhang C."/>
            <person name="Fan H."/>
            <person name="Li D."/>
            <person name="Dong L."/>
            <person name="Tao Y."/>
            <person name="Gao C."/>
            <person name="Wu H."/>
            <person name="Li Y."/>
            <person name="Cui Y."/>
            <person name="Guo X."/>
            <person name="Zheng S."/>
            <person name="Wang B."/>
            <person name="Yu K."/>
            <person name="Liang Q."/>
            <person name="Yang W."/>
            <person name="Lou X."/>
            <person name="Chen J."/>
            <person name="Feng M."/>
            <person name="Jian J."/>
            <person name="Zhang X."/>
            <person name="Luo G."/>
            <person name="Jiang Y."/>
            <person name="Liu J."/>
            <person name="Wang Z."/>
            <person name="Sha Y."/>
            <person name="Zhang B."/>
            <person name="Wu H."/>
            <person name="Tang D."/>
            <person name="Shen Q."/>
            <person name="Xue P."/>
            <person name="Zou S."/>
            <person name="Wang X."/>
            <person name="Liu X."/>
            <person name="Wang F."/>
            <person name="Yang Y."/>
            <person name="An X."/>
            <person name="Dong Z."/>
            <person name="Zhang K."/>
            <person name="Zhang X."/>
            <person name="Luo M.C."/>
            <person name="Dvorak J."/>
            <person name="Tong Y."/>
            <person name="Wang J."/>
            <person name="Yang H."/>
            <person name="Li Z."/>
            <person name="Wang D."/>
            <person name="Zhang A."/>
            <person name="Wang J."/>
        </authorList>
    </citation>
    <scope>NUCLEOTIDE SEQUENCE</scope>
    <source>
        <strain evidence="2">cv. G1812</strain>
    </source>
</reference>
<reference evidence="1" key="3">
    <citation type="submission" date="2022-06" db="UniProtKB">
        <authorList>
            <consortium name="EnsemblPlants"/>
        </authorList>
    </citation>
    <scope>IDENTIFICATION</scope>
</reference>
<evidence type="ECO:0000313" key="2">
    <source>
        <dbReference type="Proteomes" id="UP000015106"/>
    </source>
</evidence>
<dbReference type="AlphaFoldDB" id="A0A8R7U556"/>
<dbReference type="EnsemblPlants" id="TuG1812G0400001141.01.T01">
    <property type="protein sequence ID" value="TuG1812G0400001141.01.T01.cds420391"/>
    <property type="gene ID" value="TuG1812G0400001141.01"/>
</dbReference>
<reference evidence="1" key="2">
    <citation type="submission" date="2018-03" db="EMBL/GenBank/DDBJ databases">
        <title>The Triticum urartu genome reveals the dynamic nature of wheat genome evolution.</title>
        <authorList>
            <person name="Ling H."/>
            <person name="Ma B."/>
            <person name="Shi X."/>
            <person name="Liu H."/>
            <person name="Dong L."/>
            <person name="Sun H."/>
            <person name="Cao Y."/>
            <person name="Gao Q."/>
            <person name="Zheng S."/>
            <person name="Li Y."/>
            <person name="Yu Y."/>
            <person name="Du H."/>
            <person name="Qi M."/>
            <person name="Li Y."/>
            <person name="Yu H."/>
            <person name="Cui Y."/>
            <person name="Wang N."/>
            <person name="Chen C."/>
            <person name="Wu H."/>
            <person name="Zhao Y."/>
            <person name="Zhang J."/>
            <person name="Li Y."/>
            <person name="Zhou W."/>
            <person name="Zhang B."/>
            <person name="Hu W."/>
            <person name="Eijk M."/>
            <person name="Tang J."/>
            <person name="Witsenboer H."/>
            <person name="Zhao S."/>
            <person name="Li Z."/>
            <person name="Zhang A."/>
            <person name="Wang D."/>
            <person name="Liang C."/>
        </authorList>
    </citation>
    <scope>NUCLEOTIDE SEQUENCE [LARGE SCALE GENOMIC DNA]</scope>
    <source>
        <strain evidence="1">cv. G1812</strain>
    </source>
</reference>
<keyword evidence="2" id="KW-1185">Reference proteome</keyword>
<organism evidence="1 2">
    <name type="scientific">Triticum urartu</name>
    <name type="common">Red wild einkorn</name>
    <name type="synonym">Crithodium urartu</name>
    <dbReference type="NCBI Taxonomy" id="4572"/>
    <lineage>
        <taxon>Eukaryota</taxon>
        <taxon>Viridiplantae</taxon>
        <taxon>Streptophyta</taxon>
        <taxon>Embryophyta</taxon>
        <taxon>Tracheophyta</taxon>
        <taxon>Spermatophyta</taxon>
        <taxon>Magnoliopsida</taxon>
        <taxon>Liliopsida</taxon>
        <taxon>Poales</taxon>
        <taxon>Poaceae</taxon>
        <taxon>BOP clade</taxon>
        <taxon>Pooideae</taxon>
        <taxon>Triticodae</taxon>
        <taxon>Triticeae</taxon>
        <taxon>Triticinae</taxon>
        <taxon>Triticum</taxon>
    </lineage>
</organism>
<proteinExistence type="predicted"/>
<accession>A0A8R7U556</accession>